<reference evidence="1" key="1">
    <citation type="journal article" date="2014" name="Front. Microbiol.">
        <title>High frequency of phylogenetically diverse reductive dehalogenase-homologous genes in deep subseafloor sedimentary metagenomes.</title>
        <authorList>
            <person name="Kawai M."/>
            <person name="Futagami T."/>
            <person name="Toyoda A."/>
            <person name="Takaki Y."/>
            <person name="Nishi S."/>
            <person name="Hori S."/>
            <person name="Arai W."/>
            <person name="Tsubouchi T."/>
            <person name="Morono Y."/>
            <person name="Uchiyama I."/>
            <person name="Ito T."/>
            <person name="Fujiyama A."/>
            <person name="Inagaki F."/>
            <person name="Takami H."/>
        </authorList>
    </citation>
    <scope>NUCLEOTIDE SEQUENCE</scope>
    <source>
        <strain evidence="1">Expedition CK06-06</strain>
    </source>
</reference>
<dbReference type="EMBL" id="BARW01003432">
    <property type="protein sequence ID" value="GAI66947.1"/>
    <property type="molecule type" value="Genomic_DNA"/>
</dbReference>
<evidence type="ECO:0000313" key="1">
    <source>
        <dbReference type="EMBL" id="GAI66947.1"/>
    </source>
</evidence>
<dbReference type="AlphaFoldDB" id="X1QEP4"/>
<accession>X1QEP4</accession>
<feature type="non-terminal residue" evidence="1">
    <location>
        <position position="222"/>
    </location>
</feature>
<organism evidence="1">
    <name type="scientific">marine sediment metagenome</name>
    <dbReference type="NCBI Taxonomy" id="412755"/>
    <lineage>
        <taxon>unclassified sequences</taxon>
        <taxon>metagenomes</taxon>
        <taxon>ecological metagenomes</taxon>
    </lineage>
</organism>
<sequence length="222" mass="24204">MAEQVVELAPGESKLVSFEAIPHEARTYHVSVNGLTGSFVAIAPAGLALSFTNPKNSTAFRWNVRLYDVATHQWQASPLLNLTDTYAFTPTSGTYMLLVQEHYLSGGSQTSMMYGPYLLTNAPTSGSYAWDSKNGKLDGISSINMPKVSNSCVIGGTLTGIQWTQDRGGELRILVDESLPSSGQNWGKYFIGSTITVYSNYPFDIYVQPPYYVGYPAISTGR</sequence>
<comment type="caution">
    <text evidence="1">The sequence shown here is derived from an EMBL/GenBank/DDBJ whole genome shotgun (WGS) entry which is preliminary data.</text>
</comment>
<gene>
    <name evidence="1" type="ORF">S12H4_08762</name>
</gene>
<proteinExistence type="predicted"/>
<protein>
    <submittedName>
        <fullName evidence="1">Uncharacterized protein</fullName>
    </submittedName>
</protein>
<name>X1QEP4_9ZZZZ</name>